<dbReference type="RefSeq" id="WP_200198947.1">
    <property type="nucleotide sequence ID" value="NZ_JAENHM010000084.1"/>
</dbReference>
<evidence type="ECO:0000256" key="6">
    <source>
        <dbReference type="ARBA" id="ARBA00022777"/>
    </source>
</evidence>
<evidence type="ECO:0000256" key="2">
    <source>
        <dbReference type="ARBA" id="ARBA00012438"/>
    </source>
</evidence>
<dbReference type="InterPro" id="IPR005467">
    <property type="entry name" value="His_kinase_dom"/>
</dbReference>
<evidence type="ECO:0000313" key="9">
    <source>
        <dbReference type="EMBL" id="MBK1842290.1"/>
    </source>
</evidence>
<dbReference type="SUPFAM" id="SSF55874">
    <property type="entry name" value="ATPase domain of HSP90 chaperone/DNA topoisomerase II/histidine kinase"/>
    <property type="match status" value="1"/>
</dbReference>
<dbReference type="InterPro" id="IPR011495">
    <property type="entry name" value="Sig_transdc_His_kin_sub2_dim/P"/>
</dbReference>
<proteinExistence type="predicted"/>
<dbReference type="Gene3D" id="3.30.450.40">
    <property type="match status" value="1"/>
</dbReference>
<dbReference type="Pfam" id="PF02518">
    <property type="entry name" value="HATPase_c"/>
    <property type="match status" value="1"/>
</dbReference>
<keyword evidence="4" id="KW-0808">Transferase</keyword>
<evidence type="ECO:0000256" key="5">
    <source>
        <dbReference type="ARBA" id="ARBA00022741"/>
    </source>
</evidence>
<evidence type="ECO:0000256" key="7">
    <source>
        <dbReference type="ARBA" id="ARBA00022840"/>
    </source>
</evidence>
<protein>
    <recommendedName>
        <fullName evidence="2">histidine kinase</fullName>
        <ecNumber evidence="2">2.7.13.3</ecNumber>
    </recommendedName>
</protein>
<comment type="caution">
    <text evidence="9">The sequence shown here is derived from an EMBL/GenBank/DDBJ whole genome shotgun (WGS) entry which is preliminary data.</text>
</comment>
<keyword evidence="10" id="KW-1185">Reference proteome</keyword>
<dbReference type="InterPro" id="IPR036890">
    <property type="entry name" value="HATPase_C_sf"/>
</dbReference>
<dbReference type="PANTHER" id="PTHR41523:SF8">
    <property type="entry name" value="ETHYLENE RESPONSE SENSOR PROTEIN"/>
    <property type="match status" value="1"/>
</dbReference>
<evidence type="ECO:0000313" key="10">
    <source>
        <dbReference type="Proteomes" id="UP000652760"/>
    </source>
</evidence>
<evidence type="ECO:0000259" key="8">
    <source>
        <dbReference type="PROSITE" id="PS50109"/>
    </source>
</evidence>
<evidence type="ECO:0000256" key="4">
    <source>
        <dbReference type="ARBA" id="ARBA00022679"/>
    </source>
</evidence>
<dbReference type="PROSITE" id="PS50109">
    <property type="entry name" value="HIS_KIN"/>
    <property type="match status" value="1"/>
</dbReference>
<dbReference type="InterPro" id="IPR003018">
    <property type="entry name" value="GAF"/>
</dbReference>
<dbReference type="SMART" id="SM00065">
    <property type="entry name" value="GAF"/>
    <property type="match status" value="1"/>
</dbReference>
<organism evidence="9 10">
    <name type="scientific">Azospirillum endophyticum</name>
    <dbReference type="NCBI Taxonomy" id="2800326"/>
    <lineage>
        <taxon>Bacteria</taxon>
        <taxon>Pseudomonadati</taxon>
        <taxon>Pseudomonadota</taxon>
        <taxon>Alphaproteobacteria</taxon>
        <taxon>Rhodospirillales</taxon>
        <taxon>Azospirillaceae</taxon>
        <taxon>Azospirillum</taxon>
    </lineage>
</organism>
<dbReference type="InterPro" id="IPR029016">
    <property type="entry name" value="GAF-like_dom_sf"/>
</dbReference>
<keyword evidence="5" id="KW-0547">Nucleotide-binding</keyword>
<reference evidence="10" key="1">
    <citation type="submission" date="2021-01" db="EMBL/GenBank/DDBJ databases">
        <title>Genome public.</title>
        <authorList>
            <person name="Liu C."/>
            <person name="Sun Q."/>
        </authorList>
    </citation>
    <scope>NUCLEOTIDE SEQUENCE [LARGE SCALE GENOMIC DNA]</scope>
    <source>
        <strain evidence="10">YIM B02556</strain>
    </source>
</reference>
<name>A0ABS1FFV4_9PROT</name>
<sequence length="393" mass="41891">MDLEPPTEAPQAGTLAKLRHHQHIIRDVSRLLESRIPFDRLLSLLAIRLARSAGIRHSMILRYDNARGDLLLVAGAGWQPGAVGTARFPVGATCPAGRAQQTRLPTVVEDLRNTDEFRIPGLLQQHGVRSLIDVPVVSGGAQWGVLEMGSTEPGRFDADDEHFLLTIANLLGVAITRSADHAAAATARAEAKAVQDAQSLRLDEIQHRIKNNLAIIASMLLLEQHAHSDSGIKARLLGLVDRVTAIGLAHEQLDIRSDGAVVAVAAYIGQLAHAASLQHVGIRFETDLQPVVMSLDHAVPLGLIVNELITNAVKYAFPGEPGTIRITLHHDPEAAEATLAVADDGVGIAGKPQSGSLGTRLIKGLATQIGGTVRGVAVERGTRTEILFPMPVL</sequence>
<dbReference type="Pfam" id="PF01590">
    <property type="entry name" value="GAF"/>
    <property type="match status" value="1"/>
</dbReference>
<gene>
    <name evidence="9" type="ORF">JHL17_33335</name>
</gene>
<dbReference type="PANTHER" id="PTHR41523">
    <property type="entry name" value="TWO-COMPONENT SYSTEM SENSOR PROTEIN"/>
    <property type="match status" value="1"/>
</dbReference>
<dbReference type="Gene3D" id="3.30.565.10">
    <property type="entry name" value="Histidine kinase-like ATPase, C-terminal domain"/>
    <property type="match status" value="1"/>
</dbReference>
<evidence type="ECO:0000256" key="3">
    <source>
        <dbReference type="ARBA" id="ARBA00022553"/>
    </source>
</evidence>
<dbReference type="EC" id="2.7.13.3" evidence="2"/>
<dbReference type="InterPro" id="IPR003594">
    <property type="entry name" value="HATPase_dom"/>
</dbReference>
<comment type="catalytic activity">
    <reaction evidence="1">
        <text>ATP + protein L-histidine = ADP + protein N-phospho-L-histidine.</text>
        <dbReference type="EC" id="2.7.13.3"/>
    </reaction>
</comment>
<keyword evidence="6" id="KW-0418">Kinase</keyword>
<dbReference type="SUPFAM" id="SSF55781">
    <property type="entry name" value="GAF domain-like"/>
    <property type="match status" value="1"/>
</dbReference>
<dbReference type="Pfam" id="PF07568">
    <property type="entry name" value="HisKA_2"/>
    <property type="match status" value="1"/>
</dbReference>
<keyword evidence="3" id="KW-0597">Phosphoprotein</keyword>
<evidence type="ECO:0000256" key="1">
    <source>
        <dbReference type="ARBA" id="ARBA00000085"/>
    </source>
</evidence>
<dbReference type="Proteomes" id="UP000652760">
    <property type="component" value="Unassembled WGS sequence"/>
</dbReference>
<accession>A0ABS1FFV4</accession>
<feature type="domain" description="Histidine kinase" evidence="8">
    <location>
        <begin position="204"/>
        <end position="392"/>
    </location>
</feature>
<dbReference type="Gene3D" id="3.30.450.20">
    <property type="entry name" value="PAS domain"/>
    <property type="match status" value="1"/>
</dbReference>
<keyword evidence="7" id="KW-0067">ATP-binding</keyword>
<dbReference type="EMBL" id="JAENHM010000084">
    <property type="protein sequence ID" value="MBK1842290.1"/>
    <property type="molecule type" value="Genomic_DNA"/>
</dbReference>
<dbReference type="SMART" id="SM00387">
    <property type="entry name" value="HATPase_c"/>
    <property type="match status" value="1"/>
</dbReference>